<sequence length="100" mass="11304">MYRVQPEKRNPDSPSRKGPSGVTVQLRPPAFLVAANDPRLSSSLAGERESVLRRNSICRMAVMKRRWLWREIGGGGSLSVFILLICWRVIVSKKEEVNVL</sequence>
<feature type="compositionally biased region" description="Basic and acidic residues" evidence="1">
    <location>
        <begin position="1"/>
        <end position="15"/>
    </location>
</feature>
<feature type="region of interest" description="Disordered" evidence="1">
    <location>
        <begin position="1"/>
        <end position="24"/>
    </location>
</feature>
<keyword evidence="2" id="KW-1133">Transmembrane helix</keyword>
<evidence type="ECO:0000256" key="1">
    <source>
        <dbReference type="SAM" id="MobiDB-lite"/>
    </source>
</evidence>
<dbReference type="AlphaFoldDB" id="A0AAV4PWX0"/>
<keyword evidence="2" id="KW-0812">Transmembrane</keyword>
<keyword evidence="2" id="KW-0472">Membrane</keyword>
<reference evidence="3 4" key="1">
    <citation type="submission" date="2021-06" db="EMBL/GenBank/DDBJ databases">
        <title>Caerostris extrusa draft genome.</title>
        <authorList>
            <person name="Kono N."/>
            <person name="Arakawa K."/>
        </authorList>
    </citation>
    <scope>NUCLEOTIDE SEQUENCE [LARGE SCALE GENOMIC DNA]</scope>
</reference>
<evidence type="ECO:0000313" key="3">
    <source>
        <dbReference type="EMBL" id="GIX99672.1"/>
    </source>
</evidence>
<dbReference type="EMBL" id="BPLR01005074">
    <property type="protein sequence ID" value="GIX99672.1"/>
    <property type="molecule type" value="Genomic_DNA"/>
</dbReference>
<proteinExistence type="predicted"/>
<accession>A0AAV4PWX0</accession>
<feature type="transmembrane region" description="Helical" evidence="2">
    <location>
        <begin position="67"/>
        <end position="90"/>
    </location>
</feature>
<protein>
    <submittedName>
        <fullName evidence="3">Uncharacterized protein</fullName>
    </submittedName>
</protein>
<keyword evidence="4" id="KW-1185">Reference proteome</keyword>
<evidence type="ECO:0000256" key="2">
    <source>
        <dbReference type="SAM" id="Phobius"/>
    </source>
</evidence>
<dbReference type="Proteomes" id="UP001054945">
    <property type="component" value="Unassembled WGS sequence"/>
</dbReference>
<gene>
    <name evidence="3" type="ORF">CEXT_42271</name>
</gene>
<evidence type="ECO:0000313" key="4">
    <source>
        <dbReference type="Proteomes" id="UP001054945"/>
    </source>
</evidence>
<comment type="caution">
    <text evidence="3">The sequence shown here is derived from an EMBL/GenBank/DDBJ whole genome shotgun (WGS) entry which is preliminary data.</text>
</comment>
<organism evidence="3 4">
    <name type="scientific">Caerostris extrusa</name>
    <name type="common">Bark spider</name>
    <name type="synonym">Caerostris bankana</name>
    <dbReference type="NCBI Taxonomy" id="172846"/>
    <lineage>
        <taxon>Eukaryota</taxon>
        <taxon>Metazoa</taxon>
        <taxon>Ecdysozoa</taxon>
        <taxon>Arthropoda</taxon>
        <taxon>Chelicerata</taxon>
        <taxon>Arachnida</taxon>
        <taxon>Araneae</taxon>
        <taxon>Araneomorphae</taxon>
        <taxon>Entelegynae</taxon>
        <taxon>Araneoidea</taxon>
        <taxon>Araneidae</taxon>
        <taxon>Caerostris</taxon>
    </lineage>
</organism>
<name>A0AAV4PWX0_CAEEX</name>